<reference evidence="5 6" key="1">
    <citation type="submission" date="2018-10" db="EMBL/GenBank/DDBJ databases">
        <title>Isolation from cow dung.</title>
        <authorList>
            <person name="Ling L."/>
        </authorList>
    </citation>
    <scope>NUCLEOTIDE SEQUENCE [LARGE SCALE GENOMIC DNA]</scope>
    <source>
        <strain evidence="5 6">NEAU-LL90</strain>
    </source>
</reference>
<dbReference type="Proteomes" id="UP000279275">
    <property type="component" value="Unassembled WGS sequence"/>
</dbReference>
<dbReference type="AlphaFoldDB" id="A0A3M2L3F1"/>
<dbReference type="Pfam" id="PF01638">
    <property type="entry name" value="HxlR"/>
    <property type="match status" value="1"/>
</dbReference>
<evidence type="ECO:0000313" key="6">
    <source>
        <dbReference type="Proteomes" id="UP000279275"/>
    </source>
</evidence>
<dbReference type="Gene3D" id="1.10.10.10">
    <property type="entry name" value="Winged helix-like DNA-binding domain superfamily/Winged helix DNA-binding domain"/>
    <property type="match status" value="1"/>
</dbReference>
<accession>A0A3M2L3F1</accession>
<dbReference type="EMBL" id="RFFH01000005">
    <property type="protein sequence ID" value="RMI32232.1"/>
    <property type="molecule type" value="Genomic_DNA"/>
</dbReference>
<feature type="domain" description="HTH hxlR-type" evidence="4">
    <location>
        <begin position="10"/>
        <end position="108"/>
    </location>
</feature>
<dbReference type="PANTHER" id="PTHR33204">
    <property type="entry name" value="TRANSCRIPTIONAL REGULATOR, MARR FAMILY"/>
    <property type="match status" value="1"/>
</dbReference>
<evidence type="ECO:0000256" key="1">
    <source>
        <dbReference type="ARBA" id="ARBA00023015"/>
    </source>
</evidence>
<organism evidence="5 6">
    <name type="scientific">Nocardia stercoris</name>
    <dbReference type="NCBI Taxonomy" id="2483361"/>
    <lineage>
        <taxon>Bacteria</taxon>
        <taxon>Bacillati</taxon>
        <taxon>Actinomycetota</taxon>
        <taxon>Actinomycetes</taxon>
        <taxon>Mycobacteriales</taxon>
        <taxon>Nocardiaceae</taxon>
        <taxon>Nocardia</taxon>
    </lineage>
</organism>
<proteinExistence type="predicted"/>
<keyword evidence="1" id="KW-0805">Transcription regulation</keyword>
<comment type="caution">
    <text evidence="5">The sequence shown here is derived from an EMBL/GenBank/DDBJ whole genome shotgun (WGS) entry which is preliminary data.</text>
</comment>
<dbReference type="PANTHER" id="PTHR33204:SF18">
    <property type="entry name" value="TRANSCRIPTIONAL REGULATORY PROTEIN"/>
    <property type="match status" value="1"/>
</dbReference>
<dbReference type="PROSITE" id="PS51118">
    <property type="entry name" value="HTH_HXLR"/>
    <property type="match status" value="1"/>
</dbReference>
<dbReference type="GO" id="GO:0003677">
    <property type="term" value="F:DNA binding"/>
    <property type="evidence" value="ECO:0007669"/>
    <property type="project" value="UniProtKB-KW"/>
</dbReference>
<protein>
    <submittedName>
        <fullName evidence="5">Transcriptional regulator</fullName>
    </submittedName>
</protein>
<name>A0A3M2L3F1_9NOCA</name>
<sequence length="187" mass="20136">MPRRTYDHYCAVGRALDVVGDRWSLLLVRELSSGPRRYSDLFADLPGISTDILAARLKDLERDGILTRTRSGPRAGTAVYELTSAGTALRPVLDALSIWGTEQLGERRPTDAVRAHWFALPLSRAVADRLSAGTVTIHVGDTAFHVIVGPDGVSHHDGPATAATHELRLDLETAGAVARGAPLPVSW</sequence>
<evidence type="ECO:0000313" key="5">
    <source>
        <dbReference type="EMBL" id="RMI32232.1"/>
    </source>
</evidence>
<dbReference type="InterPro" id="IPR002577">
    <property type="entry name" value="HTH_HxlR"/>
</dbReference>
<dbReference type="RefSeq" id="WP_122188575.1">
    <property type="nucleotide sequence ID" value="NZ_RFFH01000005.1"/>
</dbReference>
<evidence type="ECO:0000256" key="3">
    <source>
        <dbReference type="ARBA" id="ARBA00023163"/>
    </source>
</evidence>
<dbReference type="OrthoDB" id="9792527at2"/>
<gene>
    <name evidence="5" type="ORF">EBN03_14660</name>
</gene>
<dbReference type="InterPro" id="IPR036388">
    <property type="entry name" value="WH-like_DNA-bd_sf"/>
</dbReference>
<keyword evidence="6" id="KW-1185">Reference proteome</keyword>
<dbReference type="InterPro" id="IPR036390">
    <property type="entry name" value="WH_DNA-bd_sf"/>
</dbReference>
<evidence type="ECO:0000259" key="4">
    <source>
        <dbReference type="PROSITE" id="PS51118"/>
    </source>
</evidence>
<keyword evidence="2" id="KW-0238">DNA-binding</keyword>
<keyword evidence="3" id="KW-0804">Transcription</keyword>
<evidence type="ECO:0000256" key="2">
    <source>
        <dbReference type="ARBA" id="ARBA00023125"/>
    </source>
</evidence>
<dbReference type="SUPFAM" id="SSF46785">
    <property type="entry name" value="Winged helix' DNA-binding domain"/>
    <property type="match status" value="1"/>
</dbReference>